<dbReference type="InterPro" id="IPR012340">
    <property type="entry name" value="NA-bd_OB-fold"/>
</dbReference>
<organism evidence="4 5">
    <name type="scientific">Fischerella muscicola CCMEE 5323</name>
    <dbReference type="NCBI Taxonomy" id="2019572"/>
    <lineage>
        <taxon>Bacteria</taxon>
        <taxon>Bacillati</taxon>
        <taxon>Cyanobacteriota</taxon>
        <taxon>Cyanophyceae</taxon>
        <taxon>Nostocales</taxon>
        <taxon>Hapalosiphonaceae</taxon>
        <taxon>Fischerella</taxon>
    </lineage>
</organism>
<dbReference type="InterPro" id="IPR000424">
    <property type="entry name" value="Primosome_PriB/ssb"/>
</dbReference>
<proteinExistence type="predicted"/>
<gene>
    <name evidence="4" type="ORF">CEN44_27165</name>
</gene>
<keyword evidence="5" id="KW-1185">Reference proteome</keyword>
<evidence type="ECO:0000256" key="2">
    <source>
        <dbReference type="PROSITE-ProRule" id="PRU00252"/>
    </source>
</evidence>
<dbReference type="CDD" id="cd04496">
    <property type="entry name" value="SSB_OBF"/>
    <property type="match status" value="1"/>
</dbReference>
<keyword evidence="1 2" id="KW-0238">DNA-binding</keyword>
<dbReference type="EMBL" id="NRQW01000664">
    <property type="protein sequence ID" value="PLZ83026.1"/>
    <property type="molecule type" value="Genomic_DNA"/>
</dbReference>
<evidence type="ECO:0000256" key="3">
    <source>
        <dbReference type="SAM" id="MobiDB-lite"/>
    </source>
</evidence>
<comment type="caution">
    <text evidence="4">The sequence shown here is derived from an EMBL/GenBank/DDBJ whole genome shotgun (WGS) entry which is preliminary data.</text>
</comment>
<dbReference type="RefSeq" id="WP_016869446.1">
    <property type="nucleotide sequence ID" value="NZ_CAWNVR010000077.1"/>
</dbReference>
<dbReference type="Pfam" id="PF00436">
    <property type="entry name" value="SSB"/>
    <property type="match status" value="1"/>
</dbReference>
<evidence type="ECO:0000313" key="4">
    <source>
        <dbReference type="EMBL" id="PLZ83026.1"/>
    </source>
</evidence>
<dbReference type="GO" id="GO:0003697">
    <property type="term" value="F:single-stranded DNA binding"/>
    <property type="evidence" value="ECO:0007669"/>
    <property type="project" value="InterPro"/>
</dbReference>
<dbReference type="Proteomes" id="UP000235036">
    <property type="component" value="Unassembled WGS sequence"/>
</dbReference>
<dbReference type="SUPFAM" id="SSF50249">
    <property type="entry name" value="Nucleic acid-binding proteins"/>
    <property type="match status" value="1"/>
</dbReference>
<sequence length="181" mass="19692">MNSCILMAEIVKEPELRFTPDGLEVTEMLVQFSGLREGEPAANLKVVGWGNMAKEIQQHYHIGDRILLEGRLGMHTIDRPEGFKEKRAELTVQKIYPLVANLNMAGSSVTTAPASAPVATPQKAVSSYEPPLSTPTPAKSNVGVASQNNYSEPVPQTSKPERSSYPPVVPNPEPDVDDIPF</sequence>
<evidence type="ECO:0000313" key="5">
    <source>
        <dbReference type="Proteomes" id="UP000235036"/>
    </source>
</evidence>
<accession>A0A2N6JVA3</accession>
<reference evidence="4 5" key="1">
    <citation type="submission" date="2017-08" db="EMBL/GenBank/DDBJ databases">
        <title>Genomes of Fischerella (Mastigocladus) sp. strains.</title>
        <authorList>
            <person name="Miller S.R."/>
        </authorList>
    </citation>
    <scope>NUCLEOTIDE SEQUENCE [LARGE SCALE GENOMIC DNA]</scope>
    <source>
        <strain evidence="4 5">CCMEE 5323</strain>
    </source>
</reference>
<name>A0A2N6JVA3_FISMU</name>
<dbReference type="AlphaFoldDB" id="A0A2N6JVA3"/>
<dbReference type="PROSITE" id="PS50935">
    <property type="entry name" value="SSB"/>
    <property type="match status" value="1"/>
</dbReference>
<dbReference type="Gene3D" id="2.40.50.140">
    <property type="entry name" value="Nucleic acid-binding proteins"/>
    <property type="match status" value="1"/>
</dbReference>
<feature type="compositionally biased region" description="Polar residues" evidence="3">
    <location>
        <begin position="135"/>
        <end position="158"/>
    </location>
</feature>
<protein>
    <submittedName>
        <fullName evidence="4">Single-stranded DNA-binding protein</fullName>
    </submittedName>
</protein>
<evidence type="ECO:0000256" key="1">
    <source>
        <dbReference type="ARBA" id="ARBA00023125"/>
    </source>
</evidence>
<feature type="region of interest" description="Disordered" evidence="3">
    <location>
        <begin position="125"/>
        <end position="181"/>
    </location>
</feature>